<dbReference type="Pfam" id="PF01965">
    <property type="entry name" value="DJ-1_PfpI"/>
    <property type="match status" value="2"/>
</dbReference>
<sequence length="387" mass="41688">MASKRILLLCGDFTEDYEAMVPFQALQAFGLTVDTVCPGRKAGDVCRTAIHGIHGDQTYSEMIGHKFVLNATFDEVDASSYDVLWVPGGRSPEYLSRVPGVLELVTKFVSLGKLIASTCHGPLILAASGVLKGRKCTGFPSLKPVLVDAGADWVDPDTMTTTVEDGGFITSTTYEGQPEIISLLVKALGGKISGTKKKILFICGDFVEDFQAKVPFQSLQSLGCHVDAICPSKFAGDFCPTAVHDFEGDQTYSEKHGHHFDLTVAFDDVDPSDYDALVIPGGRSPEYLSLMDPVLDLVRHFFLNNKPVGSIGHGQQILAAAGVLKGRKCTAYPDVKLHVVLSGATWLEPDPISRCFTDGNLVTGAAWQGLPEFIAQLMALLGIRVSF</sequence>
<protein>
    <submittedName>
        <fullName evidence="3">Intracellular protease 1</fullName>
    </submittedName>
</protein>
<dbReference type="Proteomes" id="UP000053555">
    <property type="component" value="Unassembled WGS sequence"/>
</dbReference>
<keyword evidence="3" id="KW-0378">Hydrolase</keyword>
<dbReference type="GO" id="GO:0008233">
    <property type="term" value="F:peptidase activity"/>
    <property type="evidence" value="ECO:0007669"/>
    <property type="project" value="UniProtKB-KW"/>
</dbReference>
<dbReference type="AlphaFoldDB" id="A0A0B2PM52"/>
<dbReference type="EMBL" id="KN665718">
    <property type="protein sequence ID" value="KHN08754.1"/>
    <property type="molecule type" value="Genomic_DNA"/>
</dbReference>
<evidence type="ECO:0000313" key="3">
    <source>
        <dbReference type="EMBL" id="KHN08754.1"/>
    </source>
</evidence>
<dbReference type="Gramene" id="XM_028357257.1">
    <property type="protein sequence ID" value="XP_028213058.1"/>
    <property type="gene ID" value="LOC114395469"/>
</dbReference>
<dbReference type="InterPro" id="IPR029062">
    <property type="entry name" value="Class_I_gatase-like"/>
</dbReference>
<dbReference type="InterPro" id="IPR006286">
    <property type="entry name" value="C56_PfpI-like"/>
</dbReference>
<dbReference type="PANTHER" id="PTHR42733:SF2">
    <property type="entry name" value="DJ-1_THIJ_PFPI FAMILY PROTEIN"/>
    <property type="match status" value="1"/>
</dbReference>
<dbReference type="PANTHER" id="PTHR42733">
    <property type="entry name" value="DJ-1 PROTEIN"/>
    <property type="match status" value="1"/>
</dbReference>
<accession>A0A0B2PM52</accession>
<proteinExistence type="inferred from homology"/>
<organism evidence="3">
    <name type="scientific">Glycine soja</name>
    <name type="common">Wild soybean</name>
    <dbReference type="NCBI Taxonomy" id="3848"/>
    <lineage>
        <taxon>Eukaryota</taxon>
        <taxon>Viridiplantae</taxon>
        <taxon>Streptophyta</taxon>
        <taxon>Embryophyta</taxon>
        <taxon>Tracheophyta</taxon>
        <taxon>Spermatophyta</taxon>
        <taxon>Magnoliopsida</taxon>
        <taxon>eudicotyledons</taxon>
        <taxon>Gunneridae</taxon>
        <taxon>Pentapetalae</taxon>
        <taxon>rosids</taxon>
        <taxon>fabids</taxon>
        <taxon>Fabales</taxon>
        <taxon>Fabaceae</taxon>
        <taxon>Papilionoideae</taxon>
        <taxon>50 kb inversion clade</taxon>
        <taxon>NPAAA clade</taxon>
        <taxon>indigoferoid/millettioid clade</taxon>
        <taxon>Phaseoleae</taxon>
        <taxon>Glycine</taxon>
        <taxon>Glycine subgen. Soja</taxon>
    </lineage>
</organism>
<comment type="similarity">
    <text evidence="1">Belongs to the peptidase C56 family.</text>
</comment>
<feature type="domain" description="DJ-1/PfpI" evidence="2">
    <location>
        <begin position="197"/>
        <end position="379"/>
    </location>
</feature>
<dbReference type="PROSITE" id="PS51276">
    <property type="entry name" value="PEPTIDASE_C56_PFPI"/>
    <property type="match status" value="2"/>
</dbReference>
<gene>
    <name evidence="3" type="ORF">glysoja_032169</name>
</gene>
<dbReference type="GO" id="GO:0006508">
    <property type="term" value="P:proteolysis"/>
    <property type="evidence" value="ECO:0007669"/>
    <property type="project" value="UniProtKB-KW"/>
</dbReference>
<name>A0A0B2PM52_GLYSO</name>
<dbReference type="CDD" id="cd03169">
    <property type="entry name" value="GATase1_PfpI_1"/>
    <property type="match status" value="2"/>
</dbReference>
<feature type="domain" description="DJ-1/PfpI" evidence="2">
    <location>
        <begin position="4"/>
        <end position="186"/>
    </location>
</feature>
<keyword evidence="3" id="KW-0645">Protease</keyword>
<reference evidence="3" key="1">
    <citation type="submission" date="2014-07" db="EMBL/GenBank/DDBJ databases">
        <title>Identification of a novel salt tolerance gene in wild soybean by whole-genome sequencing.</title>
        <authorList>
            <person name="Lam H.-M."/>
            <person name="Qi X."/>
            <person name="Li M.-W."/>
            <person name="Liu X."/>
            <person name="Xie M."/>
            <person name="Ni M."/>
            <person name="Xu X."/>
        </authorList>
    </citation>
    <scope>NUCLEOTIDE SEQUENCE [LARGE SCALE GENOMIC DNA]</scope>
    <source>
        <tissue evidence="3">Root</tissue>
    </source>
</reference>
<evidence type="ECO:0000259" key="2">
    <source>
        <dbReference type="Pfam" id="PF01965"/>
    </source>
</evidence>
<dbReference type="Gene3D" id="3.40.50.880">
    <property type="match status" value="2"/>
</dbReference>
<evidence type="ECO:0000256" key="1">
    <source>
        <dbReference type="ARBA" id="ARBA00008542"/>
    </source>
</evidence>
<dbReference type="SUPFAM" id="SSF52317">
    <property type="entry name" value="Class I glutamine amidotransferase-like"/>
    <property type="match status" value="2"/>
</dbReference>
<dbReference type="InterPro" id="IPR002818">
    <property type="entry name" value="DJ-1/PfpI"/>
</dbReference>